<dbReference type="RefSeq" id="WP_267768168.1">
    <property type="nucleotide sequence ID" value="NZ_JAPNKE010000002.1"/>
</dbReference>
<dbReference type="EMBL" id="JAPNKE010000002">
    <property type="protein sequence ID" value="MCY1006139.1"/>
    <property type="molecule type" value="Genomic_DNA"/>
</dbReference>
<sequence length="125" mass="12394">MVVVSVTTPSVVVVVVVTAVVGSGPVVGSPVDVSPVDDEVVPGAVDALPVVVSVAEANPLVVAPEPPPQARIAHSGSVVIAAADGPVIREERDIACSSGLAGRERASYAKSPCACTRALLPSTHA</sequence>
<reference evidence="1" key="1">
    <citation type="submission" date="2022-11" db="EMBL/GenBank/DDBJ databases">
        <title>Minimal conservation of predation-associated metabolite biosynthetic gene clusters underscores biosynthetic potential of Myxococcota including descriptions for ten novel species: Archangium lansinium sp. nov., Myxococcus landrumus sp. nov., Nannocystis bai.</title>
        <authorList>
            <person name="Ahearne A."/>
            <person name="Stevens C."/>
            <person name="Phillips K."/>
        </authorList>
    </citation>
    <scope>NUCLEOTIDE SEQUENCE</scope>
    <source>
        <strain evidence="1">Na p29</strain>
    </source>
</reference>
<accession>A0A9X3EL93</accession>
<comment type="caution">
    <text evidence="1">The sequence shown here is derived from an EMBL/GenBank/DDBJ whole genome shotgun (WGS) entry which is preliminary data.</text>
</comment>
<keyword evidence="2" id="KW-1185">Reference proteome</keyword>
<proteinExistence type="predicted"/>
<gene>
    <name evidence="1" type="ORF">OV079_11315</name>
</gene>
<organism evidence="1 2">
    <name type="scientific">Nannocystis pusilla</name>
    <dbReference type="NCBI Taxonomy" id="889268"/>
    <lineage>
        <taxon>Bacteria</taxon>
        <taxon>Pseudomonadati</taxon>
        <taxon>Myxococcota</taxon>
        <taxon>Polyangia</taxon>
        <taxon>Nannocystales</taxon>
        <taxon>Nannocystaceae</taxon>
        <taxon>Nannocystis</taxon>
    </lineage>
</organism>
<protein>
    <submittedName>
        <fullName evidence="1">Uncharacterized protein</fullName>
    </submittedName>
</protein>
<dbReference type="Proteomes" id="UP001150924">
    <property type="component" value="Unassembled WGS sequence"/>
</dbReference>
<dbReference type="AlphaFoldDB" id="A0A9X3EL93"/>
<evidence type="ECO:0000313" key="2">
    <source>
        <dbReference type="Proteomes" id="UP001150924"/>
    </source>
</evidence>
<evidence type="ECO:0000313" key="1">
    <source>
        <dbReference type="EMBL" id="MCY1006139.1"/>
    </source>
</evidence>
<name>A0A9X3EL93_9BACT</name>